<reference evidence="1" key="1">
    <citation type="submission" date="2018-04" db="EMBL/GenBank/DDBJ databases">
        <title>Transcriptome assembly of Sipha flava.</title>
        <authorList>
            <person name="Scully E.D."/>
            <person name="Geib S.M."/>
            <person name="Palmer N.A."/>
            <person name="Koch K."/>
            <person name="Bradshaw J."/>
            <person name="Heng-Moss T."/>
            <person name="Sarath G."/>
        </authorList>
    </citation>
    <scope>NUCLEOTIDE SEQUENCE</scope>
</reference>
<dbReference type="InterPro" id="IPR052560">
    <property type="entry name" value="RdDP_mobile_element"/>
</dbReference>
<accession>A0A2S2PXM8</accession>
<keyword evidence="1" id="KW-0808">Transferase</keyword>
<keyword evidence="1" id="KW-0695">RNA-directed DNA polymerase</keyword>
<dbReference type="PANTHER" id="PTHR36688:SF2">
    <property type="entry name" value="ENDONUCLEASE_EXONUCLEASE_PHOSPHATASE DOMAIN-CONTAINING PROTEIN"/>
    <property type="match status" value="1"/>
</dbReference>
<organism evidence="1">
    <name type="scientific">Sipha flava</name>
    <name type="common">yellow sugarcane aphid</name>
    <dbReference type="NCBI Taxonomy" id="143950"/>
    <lineage>
        <taxon>Eukaryota</taxon>
        <taxon>Metazoa</taxon>
        <taxon>Ecdysozoa</taxon>
        <taxon>Arthropoda</taxon>
        <taxon>Hexapoda</taxon>
        <taxon>Insecta</taxon>
        <taxon>Pterygota</taxon>
        <taxon>Neoptera</taxon>
        <taxon>Paraneoptera</taxon>
        <taxon>Hemiptera</taxon>
        <taxon>Sternorrhyncha</taxon>
        <taxon>Aphidomorpha</taxon>
        <taxon>Aphidoidea</taxon>
        <taxon>Aphididae</taxon>
        <taxon>Sipha</taxon>
    </lineage>
</organism>
<keyword evidence="1" id="KW-0548">Nucleotidyltransferase</keyword>
<dbReference type="GO" id="GO:0003964">
    <property type="term" value="F:RNA-directed DNA polymerase activity"/>
    <property type="evidence" value="ECO:0007669"/>
    <property type="project" value="UniProtKB-KW"/>
</dbReference>
<gene>
    <name evidence="1" type="ORF">g.15135</name>
</gene>
<dbReference type="EMBL" id="GGMS01000459">
    <property type="protein sequence ID" value="MBY69662.1"/>
    <property type="molecule type" value="Transcribed_RNA"/>
</dbReference>
<evidence type="ECO:0000313" key="1">
    <source>
        <dbReference type="EMBL" id="MBY69662.1"/>
    </source>
</evidence>
<dbReference type="PANTHER" id="PTHR36688">
    <property type="entry name" value="ENDO/EXONUCLEASE/PHOSPHATASE DOMAIN-CONTAINING PROTEIN"/>
    <property type="match status" value="1"/>
</dbReference>
<proteinExistence type="predicted"/>
<protein>
    <submittedName>
        <fullName evidence="1">Putative RNA-directed DNA polymerase</fullName>
    </submittedName>
</protein>
<name>A0A2S2PXM8_9HEMI</name>
<sequence length="106" mass="12227">MSLPTKHTSPSEILHIIKKLHNNKALGHDFITNRIIKNLPKKSLVLLTFIYNSILQLSYIPLSWKHSIIILIHKPGKPENLPSSFRPFSLLPSFSKILERVILKRI</sequence>
<dbReference type="AlphaFoldDB" id="A0A2S2PXM8"/>